<dbReference type="PANTHER" id="PTHR45138">
    <property type="entry name" value="REGULATORY COMPONENTS OF SENSORY TRANSDUCTION SYSTEM"/>
    <property type="match status" value="1"/>
</dbReference>
<dbReference type="AlphaFoldDB" id="A0A4V2UNU6"/>
<feature type="transmembrane region" description="Helical" evidence="3">
    <location>
        <begin position="311"/>
        <end position="328"/>
    </location>
</feature>
<evidence type="ECO:0000313" key="5">
    <source>
        <dbReference type="EMBL" id="TCS62521.1"/>
    </source>
</evidence>
<feature type="domain" description="GGDEF" evidence="4">
    <location>
        <begin position="497"/>
        <end position="633"/>
    </location>
</feature>
<dbReference type="NCBIfam" id="TIGR00254">
    <property type="entry name" value="GGDEF"/>
    <property type="match status" value="1"/>
</dbReference>
<dbReference type="InterPro" id="IPR050469">
    <property type="entry name" value="Diguanylate_Cyclase"/>
</dbReference>
<dbReference type="EMBL" id="SLZW01000005">
    <property type="protein sequence ID" value="TCS62521.1"/>
    <property type="molecule type" value="Genomic_DNA"/>
</dbReference>
<dbReference type="PANTHER" id="PTHR45138:SF9">
    <property type="entry name" value="DIGUANYLATE CYCLASE DGCM-RELATED"/>
    <property type="match status" value="1"/>
</dbReference>
<dbReference type="Proteomes" id="UP000295304">
    <property type="component" value="Unassembled WGS sequence"/>
</dbReference>
<dbReference type="InterPro" id="IPR000160">
    <property type="entry name" value="GGDEF_dom"/>
</dbReference>
<dbReference type="SMART" id="SM00267">
    <property type="entry name" value="GGDEF"/>
    <property type="match status" value="1"/>
</dbReference>
<feature type="transmembrane region" description="Helical" evidence="3">
    <location>
        <begin position="368"/>
        <end position="391"/>
    </location>
</feature>
<dbReference type="PROSITE" id="PS50887">
    <property type="entry name" value="GGDEF"/>
    <property type="match status" value="1"/>
</dbReference>
<feature type="transmembrane region" description="Helical" evidence="3">
    <location>
        <begin position="220"/>
        <end position="239"/>
    </location>
</feature>
<organism evidence="5 6">
    <name type="scientific">Varunaivibrio sulfuroxidans</name>
    <dbReference type="NCBI Taxonomy" id="1773489"/>
    <lineage>
        <taxon>Bacteria</taxon>
        <taxon>Pseudomonadati</taxon>
        <taxon>Pseudomonadota</taxon>
        <taxon>Alphaproteobacteria</taxon>
        <taxon>Rhodospirillales</taxon>
        <taxon>Magnetovibrionaceae</taxon>
        <taxon>Varunaivibrio</taxon>
    </lineage>
</organism>
<name>A0A4V2UNU6_9PROT</name>
<feature type="transmembrane region" description="Helical" evidence="3">
    <location>
        <begin position="246"/>
        <end position="264"/>
    </location>
</feature>
<evidence type="ECO:0000313" key="6">
    <source>
        <dbReference type="Proteomes" id="UP000295304"/>
    </source>
</evidence>
<dbReference type="InterPro" id="IPR029787">
    <property type="entry name" value="Nucleotide_cyclase"/>
</dbReference>
<feature type="transmembrane region" description="Helical" evidence="3">
    <location>
        <begin position="397"/>
        <end position="418"/>
    </location>
</feature>
<proteinExistence type="predicted"/>
<keyword evidence="3" id="KW-1133">Transmembrane helix</keyword>
<dbReference type="EC" id="2.7.7.65" evidence="1"/>
<evidence type="ECO:0000256" key="2">
    <source>
        <dbReference type="ARBA" id="ARBA00034247"/>
    </source>
</evidence>
<evidence type="ECO:0000259" key="4">
    <source>
        <dbReference type="PROSITE" id="PS50887"/>
    </source>
</evidence>
<accession>A0A4V2UNU6</accession>
<keyword evidence="6" id="KW-1185">Reference proteome</keyword>
<protein>
    <recommendedName>
        <fullName evidence="1">diguanylate cyclase</fullName>
        <ecNumber evidence="1">2.7.7.65</ecNumber>
    </recommendedName>
</protein>
<reference evidence="5 6" key="1">
    <citation type="submission" date="2019-03" db="EMBL/GenBank/DDBJ databases">
        <title>Genomic Encyclopedia of Type Strains, Phase IV (KMG-IV): sequencing the most valuable type-strain genomes for metagenomic binning, comparative biology and taxonomic classification.</title>
        <authorList>
            <person name="Goeker M."/>
        </authorList>
    </citation>
    <scope>NUCLEOTIDE SEQUENCE [LARGE SCALE GENOMIC DNA]</scope>
    <source>
        <strain evidence="5 6">DSM 101688</strain>
    </source>
</reference>
<dbReference type="GO" id="GO:0052621">
    <property type="term" value="F:diguanylate cyclase activity"/>
    <property type="evidence" value="ECO:0007669"/>
    <property type="project" value="UniProtKB-EC"/>
</dbReference>
<dbReference type="FunFam" id="3.30.70.270:FF:000001">
    <property type="entry name" value="Diguanylate cyclase domain protein"/>
    <property type="match status" value="1"/>
</dbReference>
<dbReference type="SUPFAM" id="SSF55073">
    <property type="entry name" value="Nucleotide cyclase"/>
    <property type="match status" value="1"/>
</dbReference>
<gene>
    <name evidence="5" type="ORF">EDD55_10567</name>
</gene>
<dbReference type="OrthoDB" id="9812260at2"/>
<comment type="caution">
    <text evidence="5">The sequence shown here is derived from an EMBL/GenBank/DDBJ whole genome shotgun (WGS) entry which is preliminary data.</text>
</comment>
<dbReference type="Pfam" id="PF00990">
    <property type="entry name" value="GGDEF"/>
    <property type="match status" value="1"/>
</dbReference>
<keyword evidence="3" id="KW-0472">Membrane</keyword>
<dbReference type="InterPro" id="IPR008979">
    <property type="entry name" value="Galactose-bd-like_sf"/>
</dbReference>
<dbReference type="Gene3D" id="3.30.70.270">
    <property type="match status" value="1"/>
</dbReference>
<dbReference type="InterPro" id="IPR043128">
    <property type="entry name" value="Rev_trsase/Diguanyl_cyclase"/>
</dbReference>
<keyword evidence="3" id="KW-0812">Transmembrane</keyword>
<dbReference type="CDD" id="cd01949">
    <property type="entry name" value="GGDEF"/>
    <property type="match status" value="1"/>
</dbReference>
<sequence>MFSRRLYDNNLKYGANLSSMFNTISDNKIYPFVLFLVIFTSFMAAFTIQGDDAKVGKIQVLNQKWQYRWGISPFDRGGVPLWTRDASDSLHWHNISAPETPPQRRGFRDVWFRVVLPKNGEWHDPVIFIPKIDTAAEVYLGGRRIYRSAGFGQGRGGSLRWGDFDLWRWHMIGLPDDYQGRELYVRVHSDASQIGLRGSVMIGARASLVNRLIAHNIDDVIVAAMAFLLGVICTIFSLIRNFRRVYLLLALFLLCASVIIWDQTQIRQLITTPSVFWAYFAATAYFLLPVSMVALFEITVGRGVFSLVRRIWQAHLGFAVAAPIISLSEGIGLAPIYFVFDIFVSVSLAVFFLVATGLFKNASYEARVLALGVCGFCLFLLFDIASAHNFISWRAPALDWGVLYFSAFVVAAFFYRFVRMQREYAALNETFENKVRDRTSTLEKKASALAESNRKESSARARMERLASIDPLTGALNRRAFLERAQHELNRARRYGGGFTLIMMDIDFFKRINDAYGHQAGDDVLKKISALCREACRGSDLFCRYGGEEFLFLLPVSSPYDAVSFAEYLRQSIEKLEILTRNEKQKISMTASFGVTGHIAEEDEPLEDLIAMADRALYQSKKEGRNRVSRVLPALEIDTA</sequence>
<feature type="transmembrane region" description="Helical" evidence="3">
    <location>
        <begin position="29"/>
        <end position="48"/>
    </location>
</feature>
<comment type="catalytic activity">
    <reaction evidence="2">
        <text>2 GTP = 3',3'-c-di-GMP + 2 diphosphate</text>
        <dbReference type="Rhea" id="RHEA:24898"/>
        <dbReference type="ChEBI" id="CHEBI:33019"/>
        <dbReference type="ChEBI" id="CHEBI:37565"/>
        <dbReference type="ChEBI" id="CHEBI:58805"/>
        <dbReference type="EC" id="2.7.7.65"/>
    </reaction>
</comment>
<feature type="transmembrane region" description="Helical" evidence="3">
    <location>
        <begin position="334"/>
        <end position="356"/>
    </location>
</feature>
<evidence type="ECO:0000256" key="1">
    <source>
        <dbReference type="ARBA" id="ARBA00012528"/>
    </source>
</evidence>
<evidence type="ECO:0000256" key="3">
    <source>
        <dbReference type="SAM" id="Phobius"/>
    </source>
</evidence>
<feature type="transmembrane region" description="Helical" evidence="3">
    <location>
        <begin position="276"/>
        <end position="299"/>
    </location>
</feature>
<dbReference type="SUPFAM" id="SSF49785">
    <property type="entry name" value="Galactose-binding domain-like"/>
    <property type="match status" value="1"/>
</dbReference>